<feature type="domain" description="RCK C-terminal" evidence="9">
    <location>
        <begin position="259"/>
        <end position="341"/>
    </location>
</feature>
<dbReference type="AlphaFoldDB" id="W6JV55"/>
<comment type="caution">
    <text evidence="10">The sequence shown here is derived from an EMBL/GenBank/DDBJ whole genome shotgun (WGS) entry which is preliminary data.</text>
</comment>
<dbReference type="GO" id="GO:0006813">
    <property type="term" value="P:potassium ion transport"/>
    <property type="evidence" value="ECO:0007669"/>
    <property type="project" value="InterPro"/>
</dbReference>
<feature type="transmembrane region" description="Helical" evidence="8">
    <location>
        <begin position="6"/>
        <end position="24"/>
    </location>
</feature>
<organism evidence="10 11">
    <name type="scientific">Nostocoides australiense Ben110</name>
    <dbReference type="NCBI Taxonomy" id="1193182"/>
    <lineage>
        <taxon>Bacteria</taxon>
        <taxon>Bacillati</taxon>
        <taxon>Actinomycetota</taxon>
        <taxon>Actinomycetes</taxon>
        <taxon>Micrococcales</taxon>
        <taxon>Intrasporangiaceae</taxon>
        <taxon>Nostocoides</taxon>
    </lineage>
</organism>
<name>W6JV55_9MICO</name>
<evidence type="ECO:0000256" key="4">
    <source>
        <dbReference type="ARBA" id="ARBA00022475"/>
    </source>
</evidence>
<dbReference type="OrthoDB" id="9155749at2"/>
<protein>
    <recommendedName>
        <fullName evidence="9">RCK C-terminal domain-containing protein</fullName>
    </recommendedName>
</protein>
<dbReference type="InterPro" id="IPR036721">
    <property type="entry name" value="RCK_C_sf"/>
</dbReference>
<evidence type="ECO:0000256" key="3">
    <source>
        <dbReference type="ARBA" id="ARBA00022448"/>
    </source>
</evidence>
<keyword evidence="4" id="KW-1003">Cell membrane</keyword>
<comment type="subcellular location">
    <subcellularLocation>
        <location evidence="1">Cell membrane</location>
        <topology evidence="1">Multi-pass membrane protein</topology>
    </subcellularLocation>
</comment>
<keyword evidence="11" id="KW-1185">Reference proteome</keyword>
<gene>
    <name evidence="10" type="ORF">BN11_260004</name>
</gene>
<feature type="transmembrane region" description="Helical" evidence="8">
    <location>
        <begin position="61"/>
        <end position="82"/>
    </location>
</feature>
<evidence type="ECO:0000256" key="6">
    <source>
        <dbReference type="ARBA" id="ARBA00022989"/>
    </source>
</evidence>
<evidence type="ECO:0000259" key="9">
    <source>
        <dbReference type="PROSITE" id="PS51202"/>
    </source>
</evidence>
<evidence type="ECO:0000256" key="2">
    <source>
        <dbReference type="ARBA" id="ARBA00009854"/>
    </source>
</evidence>
<dbReference type="EMBL" id="CAJA01000179">
    <property type="protein sequence ID" value="CCH73333.1"/>
    <property type="molecule type" value="Genomic_DNA"/>
</dbReference>
<accession>W6JV55</accession>
<keyword evidence="7 8" id="KW-0472">Membrane</keyword>
<feature type="transmembrane region" description="Helical" evidence="8">
    <location>
        <begin position="377"/>
        <end position="393"/>
    </location>
</feature>
<reference evidence="10 11" key="1">
    <citation type="journal article" date="2013" name="ISME J.">
        <title>A metabolic model for members of the genus Tetrasphaera involved in enhanced biological phosphorus removal.</title>
        <authorList>
            <person name="Kristiansen R."/>
            <person name="Nguyen H.T.T."/>
            <person name="Saunders A.M."/>
            <person name="Nielsen J.L."/>
            <person name="Wimmer R."/>
            <person name="Le V.Q."/>
            <person name="McIlroy S.J."/>
            <person name="Petrovski S."/>
            <person name="Seviour R.J."/>
            <person name="Calteau A."/>
            <person name="Nielsen K.L."/>
            <person name="Nielsen P.H."/>
        </authorList>
    </citation>
    <scope>NUCLEOTIDE SEQUENCE [LARGE SCALE GENOMIC DNA]</scope>
    <source>
        <strain evidence="10 11">Ben110</strain>
    </source>
</reference>
<keyword evidence="3" id="KW-0813">Transport</keyword>
<feature type="transmembrane region" description="Helical" evidence="8">
    <location>
        <begin position="445"/>
        <end position="464"/>
    </location>
</feature>
<feature type="transmembrane region" description="Helical" evidence="8">
    <location>
        <begin position="503"/>
        <end position="526"/>
    </location>
</feature>
<feature type="transmembrane region" description="Helical" evidence="8">
    <location>
        <begin position="89"/>
        <end position="107"/>
    </location>
</feature>
<dbReference type="Proteomes" id="UP000035763">
    <property type="component" value="Unassembled WGS sequence"/>
</dbReference>
<feature type="domain" description="RCK C-terminal" evidence="9">
    <location>
        <begin position="174"/>
        <end position="256"/>
    </location>
</feature>
<dbReference type="Gene3D" id="3.30.70.1450">
    <property type="entry name" value="Regulator of K+ conductance, C-terminal domain"/>
    <property type="match status" value="1"/>
</dbReference>
<dbReference type="InterPro" id="IPR050144">
    <property type="entry name" value="AAE_transporter"/>
</dbReference>
<dbReference type="GO" id="GO:0005886">
    <property type="term" value="C:plasma membrane"/>
    <property type="evidence" value="ECO:0007669"/>
    <property type="project" value="UniProtKB-SubCell"/>
</dbReference>
<feature type="transmembrane region" description="Helical" evidence="8">
    <location>
        <begin position="146"/>
        <end position="167"/>
    </location>
</feature>
<dbReference type="PANTHER" id="PTHR30445:SF3">
    <property type="entry name" value="TRANSPORT PROTEIN YIDE-RELATED"/>
    <property type="match status" value="1"/>
</dbReference>
<sequence length="527" mass="55126">MDNFLAEQPILLLFLLLAIGTLLGKISIRGVGLGPAGVLFAALAFSAIHPDWAVPEVVGNLGLALFAYTIGIVAGPSFFSGLRRGARPIGLVAVTLVALGALTYGIGRGLGFSSGTIAGLYAGSNTNTPGLAAAIIRLDGSPEPTVGYSLSYVGGVLVMLLTAAYVVRAGRAAPDPEAAANRPEVETRVIEITHDNVMDISELHRTPYGEVLFSRHRTPDGEMHMASGETVLRPGDLVHLVGSERALNHLTKQLGRVSAAVLTMERDEFDFRRIILSDKALFGKTIGELHLWDRFMARATRVRRGDQDFLATEHLIVQPGDRIRVTAPADQMGKVAKFLGDSEHAISDINPLGLATGMALGLLLGTVPFVVPGLGTLHLGAAAGPLLVGLVVGRRGRTGRLLWTLPHSGAETLTQLGLLLFLAYAGGRAGSQVVTAITSPLGVKLVLAGLVITAAHAAVLALGARQLALAAPRTAGILAGSQTQPAVLAYANESTGHDPRVTLGYALVYPVAMVVKIMACQILTMLP</sequence>
<comment type="similarity">
    <text evidence="2">Belongs to the AAE transporter (TC 2.A.81) family.</text>
</comment>
<dbReference type="PROSITE" id="PS51202">
    <property type="entry name" value="RCK_C"/>
    <property type="match status" value="2"/>
</dbReference>
<feature type="transmembrane region" description="Helical" evidence="8">
    <location>
        <begin position="352"/>
        <end position="371"/>
    </location>
</feature>
<evidence type="ECO:0000256" key="7">
    <source>
        <dbReference type="ARBA" id="ARBA00023136"/>
    </source>
</evidence>
<dbReference type="STRING" id="1193182.BN11_260004"/>
<dbReference type="Pfam" id="PF06826">
    <property type="entry name" value="Asp-Al_Ex"/>
    <property type="match status" value="2"/>
</dbReference>
<evidence type="ECO:0000313" key="10">
    <source>
        <dbReference type="EMBL" id="CCH73333.1"/>
    </source>
</evidence>
<dbReference type="PANTHER" id="PTHR30445">
    <property type="entry name" value="K(+)_H(+) ANTIPORTER SUBUNIT KHTT"/>
    <property type="match status" value="1"/>
</dbReference>
<dbReference type="SUPFAM" id="SSF116726">
    <property type="entry name" value="TrkA C-terminal domain-like"/>
    <property type="match status" value="2"/>
</dbReference>
<dbReference type="NCBIfam" id="TIGR01625">
    <property type="entry name" value="YidE_YbjL_dupl"/>
    <property type="match status" value="1"/>
</dbReference>
<keyword evidence="5 8" id="KW-0812">Transmembrane</keyword>
<dbReference type="RefSeq" id="WP_048694225.1">
    <property type="nucleotide sequence ID" value="NZ_HG764815.1"/>
</dbReference>
<evidence type="ECO:0000256" key="5">
    <source>
        <dbReference type="ARBA" id="ARBA00022692"/>
    </source>
</evidence>
<keyword evidence="6 8" id="KW-1133">Transmembrane helix</keyword>
<feature type="transmembrane region" description="Helical" evidence="8">
    <location>
        <begin position="31"/>
        <end position="49"/>
    </location>
</feature>
<dbReference type="Pfam" id="PF02080">
    <property type="entry name" value="TrkA_C"/>
    <property type="match status" value="1"/>
</dbReference>
<feature type="transmembrane region" description="Helical" evidence="8">
    <location>
        <begin position="405"/>
        <end position="425"/>
    </location>
</feature>
<dbReference type="InterPro" id="IPR006512">
    <property type="entry name" value="YidE_YbjL"/>
</dbReference>
<evidence type="ECO:0000256" key="1">
    <source>
        <dbReference type="ARBA" id="ARBA00004651"/>
    </source>
</evidence>
<evidence type="ECO:0000313" key="11">
    <source>
        <dbReference type="Proteomes" id="UP000035763"/>
    </source>
</evidence>
<proteinExistence type="inferred from homology"/>
<evidence type="ECO:0000256" key="8">
    <source>
        <dbReference type="SAM" id="Phobius"/>
    </source>
</evidence>
<dbReference type="InterPro" id="IPR006037">
    <property type="entry name" value="RCK_C"/>
</dbReference>
<dbReference type="GO" id="GO:0008324">
    <property type="term" value="F:monoatomic cation transmembrane transporter activity"/>
    <property type="evidence" value="ECO:0007669"/>
    <property type="project" value="InterPro"/>
</dbReference>